<reference evidence="1 2" key="1">
    <citation type="submission" date="2019-03" db="EMBL/GenBank/DDBJ databases">
        <title>Three New Species of Nocardioides, Nocardioides euryhalodurans sp. nov., Nocardioides seonyuensis sp. nov. and Nocardioides eburneoflavus sp. nov., Iolated from Soil.</title>
        <authorList>
            <person name="Roh S.G."/>
            <person name="Lee C."/>
            <person name="Kim M.-K."/>
            <person name="Kim S.B."/>
        </authorList>
    </citation>
    <scope>NUCLEOTIDE SEQUENCE [LARGE SCALE GENOMIC DNA]</scope>
    <source>
        <strain evidence="1 2">MMS17-SY117</strain>
    </source>
</reference>
<keyword evidence="2" id="KW-1185">Reference proteome</keyword>
<organism evidence="1 2">
    <name type="scientific">Nocardioides euryhalodurans</name>
    <dbReference type="NCBI Taxonomy" id="2518370"/>
    <lineage>
        <taxon>Bacteria</taxon>
        <taxon>Bacillati</taxon>
        <taxon>Actinomycetota</taxon>
        <taxon>Actinomycetes</taxon>
        <taxon>Propionibacteriales</taxon>
        <taxon>Nocardioidaceae</taxon>
        <taxon>Nocardioides</taxon>
    </lineage>
</organism>
<dbReference type="Proteomes" id="UP000294894">
    <property type="component" value="Chromosome"/>
</dbReference>
<dbReference type="RefSeq" id="WP_135077311.1">
    <property type="nucleotide sequence ID" value="NZ_CP038267.1"/>
</dbReference>
<dbReference type="Gene3D" id="2.30.110.10">
    <property type="entry name" value="Electron Transport, Fmn-binding Protein, Chain A"/>
    <property type="match status" value="1"/>
</dbReference>
<dbReference type="AlphaFoldDB" id="A0A4P7GKT5"/>
<evidence type="ECO:0000313" key="2">
    <source>
        <dbReference type="Proteomes" id="UP000294894"/>
    </source>
</evidence>
<name>A0A4P7GKT5_9ACTN</name>
<evidence type="ECO:0000313" key="1">
    <source>
        <dbReference type="EMBL" id="QBR92666.1"/>
    </source>
</evidence>
<dbReference type="InterPro" id="IPR012349">
    <property type="entry name" value="Split_barrel_FMN-bd"/>
</dbReference>
<accession>A0A4P7GKT5</accession>
<gene>
    <name evidence="1" type="ORF">EXE57_10560</name>
</gene>
<dbReference type="KEGG" id="noy:EXE57_10560"/>
<dbReference type="OrthoDB" id="5193072at2"/>
<proteinExistence type="predicted"/>
<protein>
    <submittedName>
        <fullName evidence="1">Pyridoxamine 5'-phosphate oxidase family protein</fullName>
    </submittedName>
</protein>
<dbReference type="EMBL" id="CP038267">
    <property type="protein sequence ID" value="QBR92666.1"/>
    <property type="molecule type" value="Genomic_DNA"/>
</dbReference>
<dbReference type="Pfam" id="PF12900">
    <property type="entry name" value="Pyridox_ox_2"/>
    <property type="match status" value="1"/>
</dbReference>
<sequence length="140" mass="15622">MKIPAELPYDTCLQLLREGQVGRVAVCTPDGPRIVPVNYAVDDERIVFRTTPYSALGMHSWGGGRLAFEIDHVDSEEHTGWSVVATGPGQLVEDSEELRRIRDLHDPQPWAGGQRWLYVSLPWQDLTGRRIGPRTATMAG</sequence>
<dbReference type="SUPFAM" id="SSF50475">
    <property type="entry name" value="FMN-binding split barrel"/>
    <property type="match status" value="1"/>
</dbReference>
<dbReference type="InterPro" id="IPR024747">
    <property type="entry name" value="Pyridox_Oxase-rel"/>
</dbReference>